<dbReference type="InterPro" id="IPR050796">
    <property type="entry name" value="SCF_F-box_component"/>
</dbReference>
<gene>
    <name evidence="1" type="ORF">Tco_0802401</name>
</gene>
<protein>
    <recommendedName>
        <fullName evidence="3">F-box domain-containing protein</fullName>
    </recommendedName>
</protein>
<name>A0ABQ5A2X0_9ASTR</name>
<evidence type="ECO:0000313" key="2">
    <source>
        <dbReference type="Proteomes" id="UP001151760"/>
    </source>
</evidence>
<accession>A0ABQ5A2X0</accession>
<reference evidence="1" key="2">
    <citation type="submission" date="2022-01" db="EMBL/GenBank/DDBJ databases">
        <authorList>
            <person name="Yamashiro T."/>
            <person name="Shiraishi A."/>
            <person name="Satake H."/>
            <person name="Nakayama K."/>
        </authorList>
    </citation>
    <scope>NUCLEOTIDE SEQUENCE</scope>
</reference>
<organism evidence="1 2">
    <name type="scientific">Tanacetum coccineum</name>
    <dbReference type="NCBI Taxonomy" id="301880"/>
    <lineage>
        <taxon>Eukaryota</taxon>
        <taxon>Viridiplantae</taxon>
        <taxon>Streptophyta</taxon>
        <taxon>Embryophyta</taxon>
        <taxon>Tracheophyta</taxon>
        <taxon>Spermatophyta</taxon>
        <taxon>Magnoliopsida</taxon>
        <taxon>eudicotyledons</taxon>
        <taxon>Gunneridae</taxon>
        <taxon>Pentapetalae</taxon>
        <taxon>asterids</taxon>
        <taxon>campanulids</taxon>
        <taxon>Asterales</taxon>
        <taxon>Asteraceae</taxon>
        <taxon>Asteroideae</taxon>
        <taxon>Anthemideae</taxon>
        <taxon>Anthemidinae</taxon>
        <taxon>Tanacetum</taxon>
    </lineage>
</organism>
<dbReference type="Proteomes" id="UP001151760">
    <property type="component" value="Unassembled WGS sequence"/>
</dbReference>
<dbReference type="EMBL" id="BQNB010011809">
    <property type="protein sequence ID" value="GJS95433.1"/>
    <property type="molecule type" value="Genomic_DNA"/>
</dbReference>
<keyword evidence="2" id="KW-1185">Reference proteome</keyword>
<comment type="caution">
    <text evidence="1">The sequence shown here is derived from an EMBL/GenBank/DDBJ whole genome shotgun (WGS) entry which is preliminary data.</text>
</comment>
<dbReference type="PANTHER" id="PTHR31672">
    <property type="entry name" value="BNACNNG10540D PROTEIN"/>
    <property type="match status" value="1"/>
</dbReference>
<proteinExistence type="predicted"/>
<sequence>MMSQTRSPCGREISAQPHLVFTNDDLLTKILIRLPILCIHLFTTLSKQWLQILTSPYFTDRRMKIPILDPPADIFANHLTSLFECDFVSLDSRLNSKKSTIDHSFGFDEEVDYVRILQSCNGLLLCSGSAWPIFYYVYNPSTNLFKRLRNQITTCVTIHVFSAVVYLDWPLILENQVTTKWCKLEAKLVRLVFKFTLQRQGIGAFAETGSATSVLIILKVQSIGMTPFVS</sequence>
<evidence type="ECO:0000313" key="1">
    <source>
        <dbReference type="EMBL" id="GJS95433.1"/>
    </source>
</evidence>
<reference evidence="1" key="1">
    <citation type="journal article" date="2022" name="Int. J. Mol. Sci.">
        <title>Draft Genome of Tanacetum Coccineum: Genomic Comparison of Closely Related Tanacetum-Family Plants.</title>
        <authorList>
            <person name="Yamashiro T."/>
            <person name="Shiraishi A."/>
            <person name="Nakayama K."/>
            <person name="Satake H."/>
        </authorList>
    </citation>
    <scope>NUCLEOTIDE SEQUENCE</scope>
</reference>
<evidence type="ECO:0008006" key="3">
    <source>
        <dbReference type="Google" id="ProtNLM"/>
    </source>
</evidence>